<dbReference type="EMBL" id="CAXAQS010000958">
    <property type="protein sequence ID" value="CAK9253969.1"/>
    <property type="molecule type" value="Genomic_DNA"/>
</dbReference>
<reference evidence="2" key="1">
    <citation type="submission" date="2024-02" db="EMBL/GenBank/DDBJ databases">
        <authorList>
            <consortium name="ELIXIR-Norway"/>
            <consortium name="Elixir Norway"/>
        </authorList>
    </citation>
    <scope>NUCLEOTIDE SEQUENCE</scope>
</reference>
<dbReference type="EMBL" id="CAXAQS010000509">
    <property type="protein sequence ID" value="CAK9251880.1"/>
    <property type="molecule type" value="Genomic_DNA"/>
</dbReference>
<accession>A0ABP0VFW1</accession>
<proteinExistence type="predicted"/>
<organism evidence="2 4">
    <name type="scientific">Sphagnum jensenii</name>
    <dbReference type="NCBI Taxonomy" id="128206"/>
    <lineage>
        <taxon>Eukaryota</taxon>
        <taxon>Viridiplantae</taxon>
        <taxon>Streptophyta</taxon>
        <taxon>Embryophyta</taxon>
        <taxon>Bryophyta</taxon>
        <taxon>Sphagnophytina</taxon>
        <taxon>Sphagnopsida</taxon>
        <taxon>Sphagnales</taxon>
        <taxon>Sphagnaceae</taxon>
        <taxon>Sphagnum</taxon>
    </lineage>
</organism>
<gene>
    <name evidence="2" type="ORF">CSSPJE1EN1_LOCUS27258</name>
    <name evidence="3" type="ORF">CSSPJE1EN1_LOCUS29347</name>
</gene>
<evidence type="ECO:0000313" key="3">
    <source>
        <dbReference type="EMBL" id="CAK9253969.1"/>
    </source>
</evidence>
<name>A0ABP0VFW1_9BRYO</name>
<comment type="caution">
    <text evidence="2">The sequence shown here is derived from an EMBL/GenBank/DDBJ whole genome shotgun (WGS) entry which is preliminary data.</text>
</comment>
<sequence length="322" mass="35889">MQSRSMDDIASAGSVKKLTEQRKALLERQLMGSLRNPNDLIEQNTPINRRLGHRVESADNIHTKYAQSGAILGNYEGSHAESLLKNQMNPNDRLRKSGSREIRERRDELGPYNRMAGTMTSTIQAECGDRLSYSTEHGTFFDEVSTTNSVLYDESISSSTANLQRSGIKQNNEMPQSKQVKRMSVPPPPPPVNGVNSVSTSMINPTYQCLQLLNQSGPPSVAASSSYYAPSSPIMARHNRKLPPPPLGFAISHDRLSFDRIEFEESNEFLNPVEAPPPSVVTRSGQITGDIMKTKLYQTSDASFFTYSKVHWKINIRKEVSL</sequence>
<evidence type="ECO:0000313" key="2">
    <source>
        <dbReference type="EMBL" id="CAK9251880.1"/>
    </source>
</evidence>
<feature type="region of interest" description="Disordered" evidence="1">
    <location>
        <begin position="84"/>
        <end position="114"/>
    </location>
</feature>
<keyword evidence="4" id="KW-1185">Reference proteome</keyword>
<feature type="compositionally biased region" description="Basic and acidic residues" evidence="1">
    <location>
        <begin position="92"/>
        <end position="109"/>
    </location>
</feature>
<dbReference type="Proteomes" id="UP001497444">
    <property type="component" value="Unassembled WGS sequence"/>
</dbReference>
<evidence type="ECO:0000256" key="1">
    <source>
        <dbReference type="SAM" id="MobiDB-lite"/>
    </source>
</evidence>
<evidence type="ECO:0000313" key="4">
    <source>
        <dbReference type="Proteomes" id="UP001497444"/>
    </source>
</evidence>
<protein>
    <submittedName>
        <fullName evidence="2">Uncharacterized protein</fullName>
    </submittedName>
</protein>